<dbReference type="Gene3D" id="3.40.50.300">
    <property type="entry name" value="P-loop containing nucleotide triphosphate hydrolases"/>
    <property type="match status" value="1"/>
</dbReference>
<feature type="domain" description="ATPase dynein-related AAA" evidence="1">
    <location>
        <begin position="59"/>
        <end position="197"/>
    </location>
</feature>
<accession>A0ABU8DY04</accession>
<name>A0ABU8DY04_9ACTN</name>
<evidence type="ECO:0000313" key="3">
    <source>
        <dbReference type="Proteomes" id="UP001361570"/>
    </source>
</evidence>
<dbReference type="CDD" id="cd00009">
    <property type="entry name" value="AAA"/>
    <property type="match status" value="1"/>
</dbReference>
<dbReference type="InterPro" id="IPR011704">
    <property type="entry name" value="ATPase_dyneun-rel_AAA"/>
</dbReference>
<dbReference type="SUPFAM" id="SSF52540">
    <property type="entry name" value="P-loop containing nucleoside triphosphate hydrolases"/>
    <property type="match status" value="1"/>
</dbReference>
<comment type="caution">
    <text evidence="2">The sequence shown here is derived from an EMBL/GenBank/DDBJ whole genome shotgun (WGS) entry which is preliminary data.</text>
</comment>
<dbReference type="PANTHER" id="PTHR42759:SF1">
    <property type="entry name" value="MAGNESIUM-CHELATASE SUBUNIT CHLD"/>
    <property type="match status" value="1"/>
</dbReference>
<dbReference type="EMBL" id="JBAPLU010000024">
    <property type="protein sequence ID" value="MEI4273712.1"/>
    <property type="molecule type" value="Genomic_DNA"/>
</dbReference>
<dbReference type="RefSeq" id="WP_336405827.1">
    <property type="nucleotide sequence ID" value="NZ_JBAPLU010000024.1"/>
</dbReference>
<dbReference type="InterPro" id="IPR027417">
    <property type="entry name" value="P-loop_NTPase"/>
</dbReference>
<reference evidence="2 3" key="1">
    <citation type="submission" date="2024-03" db="EMBL/GenBank/DDBJ databases">
        <title>Draft genome sequence of Klenkia sp. LSe6-5.</title>
        <authorList>
            <person name="Duangmal K."/>
            <person name="Chantavorakit T."/>
        </authorList>
    </citation>
    <scope>NUCLEOTIDE SEQUENCE [LARGE SCALE GENOMIC DNA]</scope>
    <source>
        <strain evidence="2 3">LSe6-5</strain>
    </source>
</reference>
<dbReference type="Pfam" id="PF07728">
    <property type="entry name" value="AAA_5"/>
    <property type="match status" value="1"/>
</dbReference>
<protein>
    <submittedName>
        <fullName evidence="2">MoxR family ATPase</fullName>
    </submittedName>
</protein>
<gene>
    <name evidence="2" type="ORF">TEK04_18485</name>
</gene>
<dbReference type="InterPro" id="IPR050764">
    <property type="entry name" value="CbbQ/NirQ/NorQ/GpvN"/>
</dbReference>
<organism evidence="2 3">
    <name type="scientific">Klenkia sesuvii</name>
    <dbReference type="NCBI Taxonomy" id="3103137"/>
    <lineage>
        <taxon>Bacteria</taxon>
        <taxon>Bacillati</taxon>
        <taxon>Actinomycetota</taxon>
        <taxon>Actinomycetes</taxon>
        <taxon>Geodermatophilales</taxon>
        <taxon>Geodermatophilaceae</taxon>
        <taxon>Klenkia</taxon>
    </lineage>
</organism>
<sequence>AGDHPRAAPSRREPMDEINRTTASAAADVRAVRERVATQLVGRERETDLLLAAVAAGRDVLIEGPPGTSKSTLLRAITGEWGIPLLFVEGNADLTPTRLVGHHNPARVLREDYTADNFVPGPLVEAMRTGGFLYIEEFNRAPEDTLNTLLTAMAERSVTVPTMGTVRAADTFRVVASMNPYDAVGTTRMPTSVADRMCRLAVGYQDAEAERGIVGRRTGIEAHRLVVDAVAVTRATRERDDVRQGSSVRGAIDVALVASQLAAMRGIAVPDTDELRGLPEDYTSVVWDAMLVALSGRVHLDEIAERTAEGVLREIWEDHFLLQPAPAEPG</sequence>
<dbReference type="PIRSF" id="PIRSF002849">
    <property type="entry name" value="AAA_ATPase_chaperone_MoxR_prd"/>
    <property type="match status" value="1"/>
</dbReference>
<feature type="non-terminal residue" evidence="2">
    <location>
        <position position="1"/>
    </location>
</feature>
<evidence type="ECO:0000259" key="1">
    <source>
        <dbReference type="Pfam" id="PF07728"/>
    </source>
</evidence>
<proteinExistence type="predicted"/>
<dbReference type="Proteomes" id="UP001361570">
    <property type="component" value="Unassembled WGS sequence"/>
</dbReference>
<dbReference type="PANTHER" id="PTHR42759">
    <property type="entry name" value="MOXR FAMILY PROTEIN"/>
    <property type="match status" value="1"/>
</dbReference>
<keyword evidence="3" id="KW-1185">Reference proteome</keyword>
<evidence type="ECO:0000313" key="2">
    <source>
        <dbReference type="EMBL" id="MEI4273712.1"/>
    </source>
</evidence>